<dbReference type="CDD" id="cd06559">
    <property type="entry name" value="Endonuclease_V"/>
    <property type="match status" value="1"/>
</dbReference>
<dbReference type="GO" id="GO:0005730">
    <property type="term" value="C:nucleolus"/>
    <property type="evidence" value="ECO:0007669"/>
    <property type="project" value="TreeGrafter"/>
</dbReference>
<gene>
    <name evidence="6" type="ORF">H4219_001894</name>
</gene>
<evidence type="ECO:0000256" key="5">
    <source>
        <dbReference type="ARBA" id="ARBA00022801"/>
    </source>
</evidence>
<dbReference type="OrthoDB" id="20018at2759"/>
<keyword evidence="4" id="KW-0255">Endonuclease</keyword>
<evidence type="ECO:0000313" key="7">
    <source>
        <dbReference type="Proteomes" id="UP001150538"/>
    </source>
</evidence>
<keyword evidence="2" id="KW-0963">Cytoplasm</keyword>
<evidence type="ECO:0000256" key="2">
    <source>
        <dbReference type="ARBA" id="ARBA00022490"/>
    </source>
</evidence>
<accession>A0A9W8A4Q2</accession>
<dbReference type="PANTHER" id="PTHR28511:SF1">
    <property type="entry name" value="ENDONUCLEASE V"/>
    <property type="match status" value="1"/>
</dbReference>
<dbReference type="HAMAP" id="MF_00801">
    <property type="entry name" value="Endonuclease_5"/>
    <property type="match status" value="1"/>
</dbReference>
<reference evidence="6" key="1">
    <citation type="submission" date="2022-07" db="EMBL/GenBank/DDBJ databases">
        <title>Phylogenomic reconstructions and comparative analyses of Kickxellomycotina fungi.</title>
        <authorList>
            <person name="Reynolds N.K."/>
            <person name="Stajich J.E."/>
            <person name="Barry K."/>
            <person name="Grigoriev I.V."/>
            <person name="Crous P."/>
            <person name="Smith M.E."/>
        </authorList>
    </citation>
    <scope>NUCLEOTIDE SEQUENCE</scope>
    <source>
        <strain evidence="6">NBRC 100468</strain>
    </source>
</reference>
<keyword evidence="7" id="KW-1185">Reference proteome</keyword>
<comment type="caution">
    <text evidence="6">The sequence shown here is derived from an EMBL/GenBank/DDBJ whole genome shotgun (WGS) entry which is preliminary data.</text>
</comment>
<dbReference type="PANTHER" id="PTHR28511">
    <property type="entry name" value="ENDONUCLEASE V"/>
    <property type="match status" value="1"/>
</dbReference>
<dbReference type="InterPro" id="IPR007581">
    <property type="entry name" value="Endonuclease-V"/>
</dbReference>
<dbReference type="GO" id="GO:0006281">
    <property type="term" value="P:DNA repair"/>
    <property type="evidence" value="ECO:0007669"/>
    <property type="project" value="InterPro"/>
</dbReference>
<sequence length="264" mass="29417">MEPSASQIEEWDRTQEQLRQQLCLTDSIDFTPTYASDGDKSGSIEGFDNLRYIAGMDISYPRNRDDVAVAAYVILEYPSLKANTIECLMTVPYKAGYLAFKELPHFLTLHKRLIQKRPELVPQVLFVDGNGVLHPRKFGSACHIGVSLNIPTIGVAKNFLQLTHNSSDEILLTMNGVKSKFKECLVDGQNVLHIKDKSGFIYGAALAPTPEITSPIFVSVGHRVSLDVALALTSICCKFRVPEPIRHADIISRIESRKIEDQSK</sequence>
<evidence type="ECO:0008006" key="8">
    <source>
        <dbReference type="Google" id="ProtNLM"/>
    </source>
</evidence>
<dbReference type="Proteomes" id="UP001150538">
    <property type="component" value="Unassembled WGS sequence"/>
</dbReference>
<dbReference type="GO" id="GO:0005737">
    <property type="term" value="C:cytoplasm"/>
    <property type="evidence" value="ECO:0007669"/>
    <property type="project" value="UniProtKB-SubCell"/>
</dbReference>
<evidence type="ECO:0000256" key="1">
    <source>
        <dbReference type="ARBA" id="ARBA00004496"/>
    </source>
</evidence>
<comment type="subcellular location">
    <subcellularLocation>
        <location evidence="1">Cytoplasm</location>
    </subcellularLocation>
</comment>
<dbReference type="AlphaFoldDB" id="A0A9W8A4Q2"/>
<evidence type="ECO:0000313" key="6">
    <source>
        <dbReference type="EMBL" id="KAJ1919539.1"/>
    </source>
</evidence>
<keyword evidence="3" id="KW-0540">Nuclease</keyword>
<protein>
    <recommendedName>
        <fullName evidence="8">Endonuclease V</fullName>
    </recommendedName>
</protein>
<dbReference type="GO" id="GO:0016891">
    <property type="term" value="F:RNA endonuclease activity producing 5'-phosphomonoesters, hydrolytic mechanism"/>
    <property type="evidence" value="ECO:0007669"/>
    <property type="project" value="TreeGrafter"/>
</dbReference>
<evidence type="ECO:0000256" key="4">
    <source>
        <dbReference type="ARBA" id="ARBA00022759"/>
    </source>
</evidence>
<dbReference type="Gene3D" id="3.30.2170.10">
    <property type="entry name" value="archaeoglobus fulgidus dsm 4304 superfamily"/>
    <property type="match status" value="1"/>
</dbReference>
<name>A0A9W8A4Q2_9FUNG</name>
<organism evidence="6 7">
    <name type="scientific">Mycoemilia scoparia</name>
    <dbReference type="NCBI Taxonomy" id="417184"/>
    <lineage>
        <taxon>Eukaryota</taxon>
        <taxon>Fungi</taxon>
        <taxon>Fungi incertae sedis</taxon>
        <taxon>Zoopagomycota</taxon>
        <taxon>Kickxellomycotina</taxon>
        <taxon>Kickxellomycetes</taxon>
        <taxon>Kickxellales</taxon>
        <taxon>Kickxellaceae</taxon>
        <taxon>Mycoemilia</taxon>
    </lineage>
</organism>
<dbReference type="EMBL" id="JANBPU010000025">
    <property type="protein sequence ID" value="KAJ1919539.1"/>
    <property type="molecule type" value="Genomic_DNA"/>
</dbReference>
<dbReference type="GO" id="GO:0003727">
    <property type="term" value="F:single-stranded RNA binding"/>
    <property type="evidence" value="ECO:0007669"/>
    <property type="project" value="TreeGrafter"/>
</dbReference>
<evidence type="ECO:0000256" key="3">
    <source>
        <dbReference type="ARBA" id="ARBA00022722"/>
    </source>
</evidence>
<keyword evidence="5" id="KW-0378">Hydrolase</keyword>
<proteinExistence type="inferred from homology"/>
<dbReference type="Pfam" id="PF04493">
    <property type="entry name" value="Endonuclease_5"/>
    <property type="match status" value="1"/>
</dbReference>